<name>K5VU47_PHACS</name>
<feature type="transmembrane region" description="Helical" evidence="2">
    <location>
        <begin position="196"/>
        <end position="214"/>
    </location>
</feature>
<dbReference type="HOGENOM" id="CLU_053360_2_0_1"/>
<evidence type="ECO:0000259" key="3">
    <source>
        <dbReference type="Pfam" id="PF20151"/>
    </source>
</evidence>
<dbReference type="Pfam" id="PF20151">
    <property type="entry name" value="DUF6533"/>
    <property type="match status" value="1"/>
</dbReference>
<evidence type="ECO:0000313" key="4">
    <source>
        <dbReference type="EMBL" id="EKM50290.1"/>
    </source>
</evidence>
<accession>K5VU47</accession>
<evidence type="ECO:0000313" key="5">
    <source>
        <dbReference type="Proteomes" id="UP000008370"/>
    </source>
</evidence>
<dbReference type="Proteomes" id="UP000008370">
    <property type="component" value="Unassembled WGS sequence"/>
</dbReference>
<feature type="compositionally biased region" description="Acidic residues" evidence="1">
    <location>
        <begin position="293"/>
        <end position="302"/>
    </location>
</feature>
<keyword evidence="2" id="KW-0472">Membrane</keyword>
<organism evidence="4 5">
    <name type="scientific">Phanerochaete carnosa (strain HHB-10118-sp)</name>
    <name type="common">White-rot fungus</name>
    <name type="synonym">Peniophora carnosa</name>
    <dbReference type="NCBI Taxonomy" id="650164"/>
    <lineage>
        <taxon>Eukaryota</taxon>
        <taxon>Fungi</taxon>
        <taxon>Dikarya</taxon>
        <taxon>Basidiomycota</taxon>
        <taxon>Agaricomycotina</taxon>
        <taxon>Agaricomycetes</taxon>
        <taxon>Polyporales</taxon>
        <taxon>Phanerochaetaceae</taxon>
        <taxon>Phanerochaete</taxon>
    </lineage>
</organism>
<keyword evidence="2" id="KW-1133">Transmembrane helix</keyword>
<reference evidence="4 5" key="1">
    <citation type="journal article" date="2012" name="BMC Genomics">
        <title>Comparative genomics of the white-rot fungi, Phanerochaete carnosa and P. chrysosporium, to elucidate the genetic basis of the distinct wood types they colonize.</title>
        <authorList>
            <person name="Suzuki H."/>
            <person name="MacDonald J."/>
            <person name="Syed K."/>
            <person name="Salamov A."/>
            <person name="Hori C."/>
            <person name="Aerts A."/>
            <person name="Henrissat B."/>
            <person name="Wiebenga A."/>
            <person name="vanKuyk P.A."/>
            <person name="Barry K."/>
            <person name="Lindquist E."/>
            <person name="LaButti K."/>
            <person name="Lapidus A."/>
            <person name="Lucas S."/>
            <person name="Coutinho P."/>
            <person name="Gong Y."/>
            <person name="Samejima M."/>
            <person name="Mahadevan R."/>
            <person name="Abou-Zaid M."/>
            <person name="de Vries R.P."/>
            <person name="Igarashi K."/>
            <person name="Yadav J.S."/>
            <person name="Grigoriev I.V."/>
            <person name="Master E.R."/>
        </authorList>
    </citation>
    <scope>NUCLEOTIDE SEQUENCE [LARGE SCALE GENOMIC DNA]</scope>
    <source>
        <strain evidence="4 5">HHB-10118-sp</strain>
    </source>
</reference>
<dbReference type="KEGG" id="pco:PHACADRAFT_201128"/>
<dbReference type="EMBL" id="JH930479">
    <property type="protein sequence ID" value="EKM50290.1"/>
    <property type="molecule type" value="Genomic_DNA"/>
</dbReference>
<protein>
    <recommendedName>
        <fullName evidence="3">DUF6533 domain-containing protein</fullName>
    </recommendedName>
</protein>
<sequence>MSAQLDQALVQAYSRIVTSYYIAVASSCLAVYEFLITFSNEIEIVWRRPITVRAVLLGSVRWCMLLATVTNLAPANSVTMLTTGLYGASDPVLGIRPHAISPRRTMVPFATNMYNAVMTKYGLDVDPLFGTMCIDGSRLSAQTYNIIIILQYRLFYITRGSLILADAIVLILTWIKTFRHWMNARRLTMKTSLTTCLLRDGTVYFVALLALNMTQLLTLNFSDTEMGLLSTLITTMPPILISRFIINLRTAGSTMSDHPMHMSGQQQGQSAPQFRMPAGRLGDMGGTLRDGWGDELCDEESGVAEAGEEGRHEASAEA</sequence>
<evidence type="ECO:0000256" key="2">
    <source>
        <dbReference type="SAM" id="Phobius"/>
    </source>
</evidence>
<feature type="transmembrane region" description="Helical" evidence="2">
    <location>
        <begin position="154"/>
        <end position="175"/>
    </location>
</feature>
<gene>
    <name evidence="4" type="ORF">PHACADRAFT_201128</name>
</gene>
<dbReference type="OrthoDB" id="2756573at2759"/>
<feature type="domain" description="DUF6533" evidence="3">
    <location>
        <begin position="21"/>
        <end position="66"/>
    </location>
</feature>
<dbReference type="InterPro" id="IPR045340">
    <property type="entry name" value="DUF6533"/>
</dbReference>
<keyword evidence="2" id="KW-0812">Transmembrane</keyword>
<dbReference type="InParanoid" id="K5VU47"/>
<feature type="compositionally biased region" description="Basic and acidic residues" evidence="1">
    <location>
        <begin position="308"/>
        <end position="318"/>
    </location>
</feature>
<dbReference type="GeneID" id="18911570"/>
<dbReference type="RefSeq" id="XP_007401473.1">
    <property type="nucleotide sequence ID" value="XM_007401411.1"/>
</dbReference>
<keyword evidence="5" id="KW-1185">Reference proteome</keyword>
<proteinExistence type="predicted"/>
<evidence type="ECO:0000256" key="1">
    <source>
        <dbReference type="SAM" id="MobiDB-lite"/>
    </source>
</evidence>
<feature type="transmembrane region" description="Helical" evidence="2">
    <location>
        <begin position="226"/>
        <end position="246"/>
    </location>
</feature>
<dbReference type="AlphaFoldDB" id="K5VU47"/>
<feature type="region of interest" description="Disordered" evidence="1">
    <location>
        <begin position="289"/>
        <end position="318"/>
    </location>
</feature>